<proteinExistence type="predicted"/>
<gene>
    <name evidence="3" type="ORF">H8718_00375</name>
</gene>
<protein>
    <submittedName>
        <fullName evidence="3">VanZ family protein</fullName>
    </submittedName>
</protein>
<sequence length="123" mass="14163">MQWVKQYKLTLVVILLILVAILMPGDSVPSVGIPGMDKLVHFGMFFTLSGTFCLEYVWQYKCMPRMLYTFFGLFIFAFMTEVMQLFAVNRSFDLKDLVADTIGFVVAALLWKAYMTLIHKKKA</sequence>
<accession>A0A926EG65</accession>
<keyword evidence="1" id="KW-1133">Transmembrane helix</keyword>
<dbReference type="EMBL" id="JACRSY010000001">
    <property type="protein sequence ID" value="MBC8577995.1"/>
    <property type="molecule type" value="Genomic_DNA"/>
</dbReference>
<dbReference type="NCBIfam" id="NF037970">
    <property type="entry name" value="vanZ_1"/>
    <property type="match status" value="1"/>
</dbReference>
<evidence type="ECO:0000259" key="2">
    <source>
        <dbReference type="Pfam" id="PF04892"/>
    </source>
</evidence>
<keyword evidence="1" id="KW-0472">Membrane</keyword>
<dbReference type="Proteomes" id="UP000655830">
    <property type="component" value="Unassembled WGS sequence"/>
</dbReference>
<dbReference type="RefSeq" id="WP_249331108.1">
    <property type="nucleotide sequence ID" value="NZ_JACRSY010000001.1"/>
</dbReference>
<reference evidence="3" key="1">
    <citation type="submission" date="2020-08" db="EMBL/GenBank/DDBJ databases">
        <title>Genome public.</title>
        <authorList>
            <person name="Liu C."/>
            <person name="Sun Q."/>
        </authorList>
    </citation>
    <scope>NUCLEOTIDE SEQUENCE</scope>
    <source>
        <strain evidence="3">NSJ-12</strain>
    </source>
</reference>
<evidence type="ECO:0000256" key="1">
    <source>
        <dbReference type="SAM" id="Phobius"/>
    </source>
</evidence>
<evidence type="ECO:0000313" key="4">
    <source>
        <dbReference type="Proteomes" id="UP000655830"/>
    </source>
</evidence>
<feature type="transmembrane region" description="Helical" evidence="1">
    <location>
        <begin position="39"/>
        <end position="58"/>
    </location>
</feature>
<organism evidence="3 4">
    <name type="scientific">Zhenhengia yiwuensis</name>
    <dbReference type="NCBI Taxonomy" id="2763666"/>
    <lineage>
        <taxon>Bacteria</taxon>
        <taxon>Bacillati</taxon>
        <taxon>Bacillota</taxon>
        <taxon>Clostridia</taxon>
        <taxon>Lachnospirales</taxon>
        <taxon>Lachnospiraceae</taxon>
        <taxon>Zhenhengia</taxon>
    </lineage>
</organism>
<feature type="transmembrane region" description="Helical" evidence="1">
    <location>
        <begin position="98"/>
        <end position="117"/>
    </location>
</feature>
<keyword evidence="1" id="KW-0812">Transmembrane</keyword>
<dbReference type="PANTHER" id="PTHR28008:SF1">
    <property type="entry name" value="DOMAIN PROTEIN, PUTATIVE (AFU_ORTHOLOGUE AFUA_3G10980)-RELATED"/>
    <property type="match status" value="1"/>
</dbReference>
<dbReference type="PANTHER" id="PTHR28008">
    <property type="entry name" value="DOMAIN PROTEIN, PUTATIVE (AFU_ORTHOLOGUE AFUA_3G10980)-RELATED"/>
    <property type="match status" value="1"/>
</dbReference>
<feature type="domain" description="VanZ-like" evidence="2">
    <location>
        <begin position="36"/>
        <end position="112"/>
    </location>
</feature>
<evidence type="ECO:0000313" key="3">
    <source>
        <dbReference type="EMBL" id="MBC8577995.1"/>
    </source>
</evidence>
<name>A0A926EG65_9FIRM</name>
<dbReference type="AlphaFoldDB" id="A0A926EG65"/>
<keyword evidence="4" id="KW-1185">Reference proteome</keyword>
<dbReference type="Pfam" id="PF04892">
    <property type="entry name" value="VanZ"/>
    <property type="match status" value="1"/>
</dbReference>
<feature type="transmembrane region" description="Helical" evidence="1">
    <location>
        <begin position="67"/>
        <end position="86"/>
    </location>
</feature>
<comment type="caution">
    <text evidence="3">The sequence shown here is derived from an EMBL/GenBank/DDBJ whole genome shotgun (WGS) entry which is preliminary data.</text>
</comment>
<dbReference type="InterPro" id="IPR006976">
    <property type="entry name" value="VanZ-like"/>
</dbReference>